<sequence>MNPQHNAVWLYLGSEARDAEEIASLTDWCERNRVGKVIVYVKAADRFSESIKERIALLAEACAERGIELHGMITTLQQRVTGRDELPFPNKECYCVDAHGISNYEEPVNGTGYMYDPRHPAVIRTVADTCVDLLRQFPGLNGIHLDFIRYYHYDSKLVIDTKSAGHWIGQPKVGQPIRLETGGVATTYFVEEARQTYNDPPIGDKLVLSRLHRFCFCDSCLAGFESHSGIRIPAELPDTAGKAKWLLTERSAEWAEYRAQIITDLVGTIREAVRSYRADTQLSAAVWYNAPYGNELRGEALTPDSEYECFGQKWSAWAEKGYVDFVCPMDYWMEPGSFAGVVEEQVRKADGRIPVYAGVLKTPEYEITKERYAEYVRRAEEGGASGICFFHYGSWKAMLG</sequence>
<dbReference type="AlphaFoldDB" id="A0A927C8N5"/>
<dbReference type="InterPro" id="IPR052177">
    <property type="entry name" value="Divisome_Glycosyl_Hydrolase"/>
</dbReference>
<dbReference type="Gene3D" id="3.20.20.80">
    <property type="entry name" value="Glycosidases"/>
    <property type="match status" value="1"/>
</dbReference>
<protein>
    <recommendedName>
        <fullName evidence="3">Glycosyl hydrolase-like 10 domain-containing protein</fullName>
    </recommendedName>
</protein>
<comment type="caution">
    <text evidence="1">The sequence shown here is derived from an EMBL/GenBank/DDBJ whole genome shotgun (WGS) entry which is preliminary data.</text>
</comment>
<dbReference type="PANTHER" id="PTHR43405">
    <property type="entry name" value="GLYCOSYL HYDROLASE DIGH"/>
    <property type="match status" value="1"/>
</dbReference>
<organism evidence="1 2">
    <name type="scientific">Paenibacillus oceani</name>
    <dbReference type="NCBI Taxonomy" id="2772510"/>
    <lineage>
        <taxon>Bacteria</taxon>
        <taxon>Bacillati</taxon>
        <taxon>Bacillota</taxon>
        <taxon>Bacilli</taxon>
        <taxon>Bacillales</taxon>
        <taxon>Paenibacillaceae</taxon>
        <taxon>Paenibacillus</taxon>
    </lineage>
</organism>
<dbReference type="Proteomes" id="UP000639396">
    <property type="component" value="Unassembled WGS sequence"/>
</dbReference>
<evidence type="ECO:0000313" key="1">
    <source>
        <dbReference type="EMBL" id="MBD2863428.1"/>
    </source>
</evidence>
<evidence type="ECO:0000313" key="2">
    <source>
        <dbReference type="Proteomes" id="UP000639396"/>
    </source>
</evidence>
<gene>
    <name evidence="1" type="ORF">IDH45_15655</name>
</gene>
<proteinExistence type="predicted"/>
<name>A0A927C8N5_9BACL</name>
<keyword evidence="2" id="KW-1185">Reference proteome</keyword>
<reference evidence="1" key="1">
    <citation type="submission" date="2020-09" db="EMBL/GenBank/DDBJ databases">
        <title>A novel bacterium of genus Paenibacillus, isolated from South China Sea.</title>
        <authorList>
            <person name="Huang H."/>
            <person name="Mo K."/>
            <person name="Hu Y."/>
        </authorList>
    </citation>
    <scope>NUCLEOTIDE SEQUENCE</scope>
    <source>
        <strain evidence="1">IB182363</strain>
    </source>
</reference>
<evidence type="ECO:0008006" key="3">
    <source>
        <dbReference type="Google" id="ProtNLM"/>
    </source>
</evidence>
<dbReference type="EMBL" id="JACXJA010000020">
    <property type="protein sequence ID" value="MBD2863428.1"/>
    <property type="molecule type" value="Genomic_DNA"/>
</dbReference>
<accession>A0A927C8N5</accession>
<dbReference type="RefSeq" id="WP_190929063.1">
    <property type="nucleotide sequence ID" value="NZ_JACXJA010000020.1"/>
</dbReference>
<dbReference type="PANTHER" id="PTHR43405:SF1">
    <property type="entry name" value="GLYCOSYL HYDROLASE DIGH"/>
    <property type="match status" value="1"/>
</dbReference>